<reference evidence="2" key="1">
    <citation type="journal article" date="2019" name="Int. J. Syst. Evol. Microbiol.">
        <title>The Global Catalogue of Microorganisms (GCM) 10K type strain sequencing project: providing services to taxonomists for standard genome sequencing and annotation.</title>
        <authorList>
            <consortium name="The Broad Institute Genomics Platform"/>
            <consortium name="The Broad Institute Genome Sequencing Center for Infectious Disease"/>
            <person name="Wu L."/>
            <person name="Ma J."/>
        </authorList>
    </citation>
    <scope>NUCLEOTIDE SEQUENCE [LARGE SCALE GENOMIC DNA]</scope>
    <source>
        <strain evidence="2">ZS-35-S2</strain>
    </source>
</reference>
<evidence type="ECO:0000313" key="2">
    <source>
        <dbReference type="Proteomes" id="UP001597371"/>
    </source>
</evidence>
<accession>A0ABW5CPC5</accession>
<protein>
    <submittedName>
        <fullName evidence="1">YcjX family protein</fullName>
    </submittedName>
</protein>
<sequence length="482" mass="53129">MTSIADEARIAFDNLSERATGLFHPTLRLGVAGLSRAGKTVFITALVHNLLHGGRLPLFAAQAGGRIGRTYLEEQPDDAVPRFQYEEHVRALLEDRLWPDSTRAISELRLTIEFESASGWSRMFSAGKLSLDIVDYPGEWLLDLPLLEKDFARFSKEAVERARLPGREALAGDFLAILDGIDPAAEADEVTSARLHSAFAEYLRRCRADTTALSTLPPGRFLMPGDLEGSPALTFGPLNVDPAAAPYPKGSFGAVHARRYEAYKSVVVKPFFRDHFARLDRQILLVDVMQAINAGPAAVRDLEAALADILACFRPGRASWLGSLLSRRMDRILVAATKADHLHRESHRRLEAVVRRLVEDAIRRAEFSGAQVDIVAMAAIRATREANVEDGGERLPVIVGTPMAGEEIAGRRFDGQTETAVFPGDLPEDPARLLKGEVRADPLTFVRFRPPRLERTAEGLTLSLPHIRLDRALQFLVGDRLA</sequence>
<evidence type="ECO:0000313" key="1">
    <source>
        <dbReference type="EMBL" id="MFD2238552.1"/>
    </source>
</evidence>
<dbReference type="EMBL" id="JBHUIJ010000019">
    <property type="protein sequence ID" value="MFD2238552.1"/>
    <property type="molecule type" value="Genomic_DNA"/>
</dbReference>
<name>A0ABW5CPC5_9HYPH</name>
<keyword evidence="2" id="KW-1185">Reference proteome</keyword>
<dbReference type="InterPro" id="IPR007413">
    <property type="entry name" value="YcjX-like"/>
</dbReference>
<comment type="caution">
    <text evidence="1">The sequence shown here is derived from an EMBL/GenBank/DDBJ whole genome shotgun (WGS) entry which is preliminary data.</text>
</comment>
<dbReference type="PANTHER" id="PTHR38605">
    <property type="entry name" value="ATPASE-RELATED"/>
    <property type="match status" value="1"/>
</dbReference>
<proteinExistence type="predicted"/>
<dbReference type="Proteomes" id="UP001597371">
    <property type="component" value="Unassembled WGS sequence"/>
</dbReference>
<organism evidence="1 2">
    <name type="scientific">Aureimonas populi</name>
    <dbReference type="NCBI Taxonomy" id="1701758"/>
    <lineage>
        <taxon>Bacteria</taxon>
        <taxon>Pseudomonadati</taxon>
        <taxon>Pseudomonadota</taxon>
        <taxon>Alphaproteobacteria</taxon>
        <taxon>Hyphomicrobiales</taxon>
        <taxon>Aurantimonadaceae</taxon>
        <taxon>Aureimonas</taxon>
    </lineage>
</organism>
<dbReference type="PIRSF" id="PIRSF019381">
    <property type="entry name" value="YcjX"/>
    <property type="match status" value="1"/>
</dbReference>
<dbReference type="Pfam" id="PF04317">
    <property type="entry name" value="DUF463"/>
    <property type="match status" value="1"/>
</dbReference>
<gene>
    <name evidence="1" type="ORF">ACFSKQ_13940</name>
</gene>
<dbReference type="PANTHER" id="PTHR38605:SF1">
    <property type="entry name" value="ATPASE"/>
    <property type="match status" value="1"/>
</dbReference>
<dbReference type="RefSeq" id="WP_209736565.1">
    <property type="nucleotide sequence ID" value="NZ_CP072611.1"/>
</dbReference>